<name>A0A845SQJ8_9GAMM</name>
<evidence type="ECO:0000313" key="3">
    <source>
        <dbReference type="Proteomes" id="UP000461443"/>
    </source>
</evidence>
<accession>A0A845SQJ8</accession>
<reference evidence="2 3" key="2">
    <citation type="submission" date="2020-02" db="EMBL/GenBank/DDBJ databases">
        <title>The new genus of Enterobacteriales.</title>
        <authorList>
            <person name="Kim I.S."/>
        </authorList>
    </citation>
    <scope>NUCLEOTIDE SEQUENCE [LARGE SCALE GENOMIC DNA]</scope>
    <source>
        <strain evidence="2 3">SAP-6</strain>
    </source>
</reference>
<keyword evidence="3" id="KW-1185">Reference proteome</keyword>
<evidence type="ECO:0000259" key="1">
    <source>
        <dbReference type="Pfam" id="PF13723"/>
    </source>
</evidence>
<dbReference type="Proteomes" id="UP000461443">
    <property type="component" value="Unassembled WGS sequence"/>
</dbReference>
<proteinExistence type="predicted"/>
<organism evidence="2 3">
    <name type="scientific">Acerihabitans arboris</name>
    <dbReference type="NCBI Taxonomy" id="2691583"/>
    <lineage>
        <taxon>Bacteria</taxon>
        <taxon>Pseudomonadati</taxon>
        <taxon>Pseudomonadota</taxon>
        <taxon>Gammaproteobacteria</taxon>
        <taxon>Enterobacterales</taxon>
        <taxon>Pectobacteriaceae</taxon>
        <taxon>Acerihabitans</taxon>
    </lineage>
</organism>
<sequence>MNVSLNIHDWQASAPGLSGQEHWRRWSAGAALIARDAPLPACLHLPMMTARRLSAGSRLAVDNGLALLQRHQPDAVIFTSRHGELERNQRILEALAGLTPPSPTDFAMSVHNAAVGSLTIVSKAPLVSTSLSAGEDSFQQGLVEAQVFLHSGYQRVLLVDFDNTIPAFYRPHLPGQTPDYPYAVALLLTAGETLHCRSQRLDEPSPPRDLPQSLAFLHGWLSGETAFNVSGERLRWHWSC</sequence>
<evidence type="ECO:0000313" key="2">
    <source>
        <dbReference type="EMBL" id="NDL65632.1"/>
    </source>
</evidence>
<dbReference type="AlphaFoldDB" id="A0A845SQJ8"/>
<dbReference type="EMBL" id="WUBS01000020">
    <property type="protein sequence ID" value="NDL65632.1"/>
    <property type="molecule type" value="Genomic_DNA"/>
</dbReference>
<reference evidence="2 3" key="1">
    <citation type="submission" date="2019-12" db="EMBL/GenBank/DDBJ databases">
        <authorList>
            <person name="Lee S.D."/>
        </authorList>
    </citation>
    <scope>NUCLEOTIDE SEQUENCE [LARGE SCALE GENOMIC DNA]</scope>
    <source>
        <strain evidence="2 3">SAP-6</strain>
    </source>
</reference>
<dbReference type="RefSeq" id="WP_162368340.1">
    <property type="nucleotide sequence ID" value="NZ_WUBS01000020.1"/>
</dbReference>
<dbReference type="InterPro" id="IPR014030">
    <property type="entry name" value="Ketoacyl_synth_N"/>
</dbReference>
<comment type="caution">
    <text evidence="2">The sequence shown here is derived from an EMBL/GenBank/DDBJ whole genome shotgun (WGS) entry which is preliminary data.</text>
</comment>
<protein>
    <submittedName>
        <fullName evidence="2">Beta-ketoacyl synthase</fullName>
    </submittedName>
</protein>
<dbReference type="Pfam" id="PF13723">
    <property type="entry name" value="Ketoacyl-synt_2"/>
    <property type="match status" value="1"/>
</dbReference>
<feature type="domain" description="Beta-ketoacyl synthase-like N-terminal" evidence="1">
    <location>
        <begin position="23"/>
        <end position="239"/>
    </location>
</feature>
<gene>
    <name evidence="2" type="ORF">GRH90_23130</name>
</gene>